<feature type="signal peptide" evidence="3">
    <location>
        <begin position="1"/>
        <end position="19"/>
    </location>
</feature>
<evidence type="ECO:0000313" key="4">
    <source>
        <dbReference type="EMBL" id="KAF0714434.1"/>
    </source>
</evidence>
<dbReference type="Gene3D" id="3.20.20.40">
    <property type="entry name" value="1, 4-beta cellobiohydrolase"/>
    <property type="match status" value="1"/>
</dbReference>
<gene>
    <name evidence="4" type="ORF">As57867_003859</name>
</gene>
<proteinExistence type="predicted"/>
<dbReference type="GO" id="GO:0030245">
    <property type="term" value="P:cellulose catabolic process"/>
    <property type="evidence" value="ECO:0007669"/>
    <property type="project" value="InterPro"/>
</dbReference>
<feature type="chain" id="PRO_5025375997" description="Glycoside hydrolase" evidence="3">
    <location>
        <begin position="20"/>
        <end position="282"/>
    </location>
</feature>
<evidence type="ECO:0000256" key="3">
    <source>
        <dbReference type="SAM" id="SignalP"/>
    </source>
</evidence>
<dbReference type="EMBL" id="VJMH01000790">
    <property type="protein sequence ID" value="KAF0714434.1"/>
    <property type="molecule type" value="Genomic_DNA"/>
</dbReference>
<protein>
    <recommendedName>
        <fullName evidence="5">Glycoside hydrolase</fullName>
    </recommendedName>
</protein>
<dbReference type="AlphaFoldDB" id="A0A6A4ZD40"/>
<evidence type="ECO:0000256" key="2">
    <source>
        <dbReference type="PIRSR" id="PIRSR001100-2"/>
    </source>
</evidence>
<accession>A0A6A4ZD40</accession>
<evidence type="ECO:0000256" key="1">
    <source>
        <dbReference type="PIRSR" id="PIRSR001100-1"/>
    </source>
</evidence>
<dbReference type="InterPro" id="IPR016288">
    <property type="entry name" value="Beta_cellobiohydrolase"/>
</dbReference>
<reference evidence="4" key="1">
    <citation type="submission" date="2019-06" db="EMBL/GenBank/DDBJ databases">
        <title>Genomics analysis of Aphanomyces spp. identifies a new class of oomycete effector associated with host adaptation.</title>
        <authorList>
            <person name="Gaulin E."/>
        </authorList>
    </citation>
    <scope>NUCLEOTIDE SEQUENCE</scope>
    <source>
        <strain evidence="4">CBS 578.67</strain>
    </source>
</reference>
<keyword evidence="3" id="KW-0732">Signal</keyword>
<sequence length="282" mass="30785">MTSLLVAILTLMAIPLVSSSVSELPLCGGTIKSYVEAKLDYPDLAPALDTLSEFPTAVWWTDNNSTYRNETLATLATCNSSSIPIIVVYGLPHKDCGAGYSDKGFNKDTESYLAFIQDLVTLVGNRPVLYVMEPDAIGIAATDSCGKTNQYVENMQQAVPLLTANVDARLYFDVGYWTLKDDSSTKSVADVIASVGSKSRKGAVKGIVLNTSNFRKTPEMIDKCKAFLTAAKKDTYRCVIDTSRNYRTPNTTSEWCNNKYAAIGVPPTSNTGMPDVLDYFLW</sequence>
<dbReference type="Pfam" id="PF01341">
    <property type="entry name" value="Glyco_hydro_6"/>
    <property type="match status" value="1"/>
</dbReference>
<dbReference type="InterPro" id="IPR036434">
    <property type="entry name" value="Beta_cellobiohydrolase_sf"/>
</dbReference>
<feature type="binding site" evidence="2">
    <location>
        <position position="213"/>
    </location>
    <ligand>
        <name>substrate</name>
    </ligand>
</feature>
<dbReference type="PIRSF" id="PIRSF001100">
    <property type="entry name" value="Beta_cellobiohydrolase"/>
    <property type="match status" value="1"/>
</dbReference>
<dbReference type="OrthoDB" id="64893at2759"/>
<comment type="caution">
    <text evidence="4">The sequence shown here is derived from an EMBL/GenBank/DDBJ whole genome shotgun (WGS) entry which is preliminary data.</text>
</comment>
<feature type="active site" description="Proton donor" evidence="1">
    <location>
        <position position="135"/>
    </location>
</feature>
<dbReference type="PANTHER" id="PTHR34876">
    <property type="match status" value="1"/>
</dbReference>
<dbReference type="PRINTS" id="PR00733">
    <property type="entry name" value="GLHYDRLASE6"/>
</dbReference>
<evidence type="ECO:0008006" key="5">
    <source>
        <dbReference type="Google" id="ProtNLM"/>
    </source>
</evidence>
<feature type="non-terminal residue" evidence="4">
    <location>
        <position position="282"/>
    </location>
</feature>
<dbReference type="PANTHER" id="PTHR34876:SF4">
    <property type="entry name" value="1,4-BETA-D-GLUCAN CELLOBIOHYDROLASE C-RELATED"/>
    <property type="match status" value="1"/>
</dbReference>
<organism evidence="4">
    <name type="scientific">Aphanomyces stellatus</name>
    <dbReference type="NCBI Taxonomy" id="120398"/>
    <lineage>
        <taxon>Eukaryota</taxon>
        <taxon>Sar</taxon>
        <taxon>Stramenopiles</taxon>
        <taxon>Oomycota</taxon>
        <taxon>Saprolegniomycetes</taxon>
        <taxon>Saprolegniales</taxon>
        <taxon>Verrucalvaceae</taxon>
        <taxon>Aphanomyces</taxon>
    </lineage>
</organism>
<name>A0A6A4ZD40_9STRA</name>
<feature type="binding site" evidence="2">
    <location>
        <position position="59"/>
    </location>
    <ligand>
        <name>substrate</name>
    </ligand>
</feature>
<feature type="binding site" evidence="2">
    <location>
        <position position="255"/>
    </location>
    <ligand>
        <name>substrate</name>
    </ligand>
</feature>
<dbReference type="GO" id="GO:0004553">
    <property type="term" value="F:hydrolase activity, hydrolyzing O-glycosyl compounds"/>
    <property type="evidence" value="ECO:0007669"/>
    <property type="project" value="InterPro"/>
</dbReference>
<dbReference type="SUPFAM" id="SSF51989">
    <property type="entry name" value="Glycosyl hydrolases family 6, cellulases"/>
    <property type="match status" value="1"/>
</dbReference>